<organism evidence="1 2">
    <name type="scientific">Porites evermanni</name>
    <dbReference type="NCBI Taxonomy" id="104178"/>
    <lineage>
        <taxon>Eukaryota</taxon>
        <taxon>Metazoa</taxon>
        <taxon>Cnidaria</taxon>
        <taxon>Anthozoa</taxon>
        <taxon>Hexacorallia</taxon>
        <taxon>Scleractinia</taxon>
        <taxon>Fungiina</taxon>
        <taxon>Poritidae</taxon>
        <taxon>Porites</taxon>
    </lineage>
</organism>
<reference evidence="1 2" key="1">
    <citation type="submission" date="2022-05" db="EMBL/GenBank/DDBJ databases">
        <authorList>
            <consortium name="Genoscope - CEA"/>
            <person name="William W."/>
        </authorList>
    </citation>
    <scope>NUCLEOTIDE SEQUENCE [LARGE SCALE GENOMIC DNA]</scope>
</reference>
<gene>
    <name evidence="1" type="ORF">PEVE_00016950</name>
</gene>
<name>A0ABN8S678_9CNID</name>
<evidence type="ECO:0008006" key="3">
    <source>
        <dbReference type="Google" id="ProtNLM"/>
    </source>
</evidence>
<comment type="caution">
    <text evidence="1">The sequence shown here is derived from an EMBL/GenBank/DDBJ whole genome shotgun (WGS) entry which is preliminary data.</text>
</comment>
<dbReference type="EMBL" id="CALNXI010002343">
    <property type="protein sequence ID" value="CAH3186535.1"/>
    <property type="molecule type" value="Genomic_DNA"/>
</dbReference>
<keyword evidence="2" id="KW-1185">Reference proteome</keyword>
<evidence type="ECO:0000313" key="2">
    <source>
        <dbReference type="Proteomes" id="UP001159427"/>
    </source>
</evidence>
<evidence type="ECO:0000313" key="1">
    <source>
        <dbReference type="EMBL" id="CAH3186535.1"/>
    </source>
</evidence>
<proteinExistence type="predicted"/>
<sequence>MPHFDYCSPVWDCLSGYLSDKLQKLQNRAARVITKSPFDASSNHLLSTLIWERLSLRRKKQKALMITRFKQVCQLLLSLIVAPEYLLSLFSQRHSAYNLRNSEGRLTLSKPSTNYLKRSFSYSGAILWNNLPKNLKNAASVKHFKRNIKKVADISDSHTAIM</sequence>
<dbReference type="Proteomes" id="UP001159427">
    <property type="component" value="Unassembled WGS sequence"/>
</dbReference>
<protein>
    <recommendedName>
        <fullName evidence="3">Maturase K</fullName>
    </recommendedName>
</protein>
<accession>A0ABN8S678</accession>